<dbReference type="EMBL" id="CP002349">
    <property type="protein sequence ID" value="ADR21395.1"/>
    <property type="molecule type" value="Genomic_DNA"/>
</dbReference>
<evidence type="ECO:0000313" key="2">
    <source>
        <dbReference type="Proteomes" id="UP000008720"/>
    </source>
</evidence>
<proteinExistence type="predicted"/>
<dbReference type="Proteomes" id="UP000008720">
    <property type="component" value="Chromosome"/>
</dbReference>
<gene>
    <name evidence="1" type="ordered locus">Ftrac_1405</name>
</gene>
<dbReference type="HOGENOM" id="CLU_1600748_0_0_10"/>
<dbReference type="KEGG" id="mtt:Ftrac_1405"/>
<reference evidence="1 2" key="1">
    <citation type="journal article" date="2011" name="Stand. Genomic Sci.">
        <title>Complete genome sequence of Marivirga tractuosa type strain (H-43).</title>
        <authorList>
            <person name="Pagani I."/>
            <person name="Chertkov O."/>
            <person name="Lapidus A."/>
            <person name="Lucas S."/>
            <person name="Del Rio T.G."/>
            <person name="Tice H."/>
            <person name="Copeland A."/>
            <person name="Cheng J.F."/>
            <person name="Nolan M."/>
            <person name="Saunders E."/>
            <person name="Pitluck S."/>
            <person name="Held B."/>
            <person name="Goodwin L."/>
            <person name="Liolios K."/>
            <person name="Ovchinikova G."/>
            <person name="Ivanova N."/>
            <person name="Mavromatis K."/>
            <person name="Pati A."/>
            <person name="Chen A."/>
            <person name="Palaniappan K."/>
            <person name="Land M."/>
            <person name="Hauser L."/>
            <person name="Jeffries C.D."/>
            <person name="Detter J.C."/>
            <person name="Han C."/>
            <person name="Tapia R."/>
            <person name="Ngatchou-Djao O.D."/>
            <person name="Rohde M."/>
            <person name="Goker M."/>
            <person name="Spring S."/>
            <person name="Sikorski J."/>
            <person name="Woyke T."/>
            <person name="Bristow J."/>
            <person name="Eisen J.A."/>
            <person name="Markowitz V."/>
            <person name="Hugenholtz P."/>
            <person name="Klenk H.P."/>
            <person name="Kyrpides N.C."/>
        </authorList>
    </citation>
    <scope>NUCLEOTIDE SEQUENCE [LARGE SCALE GENOMIC DNA]</scope>
    <source>
        <strain evidence="2">ATCC 23168 / DSM 4126 / NBRC 15989 / NCIMB 1408 / VKM B-1430 / H-43</strain>
    </source>
</reference>
<evidence type="ECO:0000313" key="1">
    <source>
        <dbReference type="EMBL" id="ADR21395.1"/>
    </source>
</evidence>
<protein>
    <submittedName>
        <fullName evidence="1">Uncharacterized protein</fullName>
    </submittedName>
</protein>
<name>E4TMW4_MARTH</name>
<sequence>MKKFIYLLVCLLIFTVWDGYSLQNSEDLIEDQTEYMKIESATREYGNWSRFENNGNTAKVFTLQGKYDNMYQIGLYDKQGRFVISFTVQYREYKNSKYVYDLIYLGNNETRYSTVESTKKLSEVAEGKVSTVEMQMNIEEPNVENSYSKFKFSEGTLQELNNKTID</sequence>
<organism evidence="1 2">
    <name type="scientific">Marivirga tractuosa (strain ATCC 23168 / DSM 4126 / NBRC 15989 / NCIMB 1408 / VKM B-1430 / H-43)</name>
    <name type="common">Microscilla tractuosa</name>
    <name type="synonym">Flexibacter tractuosus</name>
    <dbReference type="NCBI Taxonomy" id="643867"/>
    <lineage>
        <taxon>Bacteria</taxon>
        <taxon>Pseudomonadati</taxon>
        <taxon>Bacteroidota</taxon>
        <taxon>Cytophagia</taxon>
        <taxon>Cytophagales</taxon>
        <taxon>Marivirgaceae</taxon>
        <taxon>Marivirga</taxon>
    </lineage>
</organism>
<dbReference type="AlphaFoldDB" id="E4TMW4"/>
<accession>E4TMW4</accession>
<keyword evidence="2" id="KW-1185">Reference proteome</keyword>
<dbReference type="RefSeq" id="WP_013453542.1">
    <property type="nucleotide sequence ID" value="NC_014759.1"/>
</dbReference>